<organism evidence="1 2">
    <name type="scientific">Herbidospora solisilvae</name>
    <dbReference type="NCBI Taxonomy" id="2696284"/>
    <lineage>
        <taxon>Bacteria</taxon>
        <taxon>Bacillati</taxon>
        <taxon>Actinomycetota</taxon>
        <taxon>Actinomycetes</taxon>
        <taxon>Streptosporangiales</taxon>
        <taxon>Streptosporangiaceae</taxon>
        <taxon>Herbidospora</taxon>
    </lineage>
</organism>
<evidence type="ECO:0000313" key="1">
    <source>
        <dbReference type="EMBL" id="NAS27381.1"/>
    </source>
</evidence>
<evidence type="ECO:0000313" key="2">
    <source>
        <dbReference type="Proteomes" id="UP000479526"/>
    </source>
</evidence>
<dbReference type="Proteomes" id="UP000479526">
    <property type="component" value="Unassembled WGS sequence"/>
</dbReference>
<evidence type="ECO:0008006" key="3">
    <source>
        <dbReference type="Google" id="ProtNLM"/>
    </source>
</evidence>
<keyword evidence="2" id="KW-1185">Reference proteome</keyword>
<proteinExistence type="predicted"/>
<gene>
    <name evidence="1" type="ORF">GT755_37650</name>
</gene>
<comment type="caution">
    <text evidence="1">The sequence shown here is derived from an EMBL/GenBank/DDBJ whole genome shotgun (WGS) entry which is preliminary data.</text>
</comment>
<dbReference type="EMBL" id="WXEW01000016">
    <property type="protein sequence ID" value="NAS27381.1"/>
    <property type="molecule type" value="Genomic_DNA"/>
</dbReference>
<dbReference type="AlphaFoldDB" id="A0A7C9JIC2"/>
<accession>A0A7C9JIC2</accession>
<reference evidence="1 2" key="1">
    <citation type="submission" date="2020-01" db="EMBL/GenBank/DDBJ databases">
        <title>Herbidospora sp. NEAU-GS84 nov., a novel actinomycete isolated from soil.</title>
        <authorList>
            <person name="Han L."/>
        </authorList>
    </citation>
    <scope>NUCLEOTIDE SEQUENCE [LARGE SCALE GENOMIC DNA]</scope>
    <source>
        <strain evidence="1 2">NEAU-GS84</strain>
    </source>
</reference>
<sequence>MEEPYTETQFQRSGLARAALAALRSDYAGLSWHTLGGHFREAVPFWEGVGAGVAGGYTQRAPCLHIETG</sequence>
<protein>
    <recommendedName>
        <fullName evidence="3">GNAT family N-acetyltransferase</fullName>
    </recommendedName>
</protein>
<name>A0A7C9JIC2_9ACTN</name>